<gene>
    <name evidence="1" type="ORF">I6G47_00965</name>
</gene>
<protein>
    <submittedName>
        <fullName evidence="1">Uncharacterized protein</fullName>
    </submittedName>
</protein>
<dbReference type="KEGG" id="dla:I6G47_00965"/>
<sequence>MSNTSYPKGMEKLLSGSINASTDTLKAALLPSGYAFSVSHEFVSQLGSIIGTAQPLLNKTITGGVLDADDLDFGALAPGSTIGSVVIFKDTGNTSTSPVLFFFDTVTGLPMSTNGGAVTIPWDNGVKKIARINLPIYPKGAEKMWAGSINFSADDIKVALLPSSYVYDAAHEFLPDVGAVIGAAQALAGKSVAGGVFDAFSVNFGALPTGSTIGSVVLYKDTGTPATSPLIARVTDVLGLPLATNGGGLVLGWSGGTARIFSLVPA</sequence>
<reference evidence="1 2" key="1">
    <citation type="submission" date="2020-12" db="EMBL/GenBank/DDBJ databases">
        <title>FDA dAtabase for Regulatory Grade micrObial Sequences (FDA-ARGOS): Supporting development and validation of Infectious Disease Dx tests.</title>
        <authorList>
            <person name="Sproer C."/>
            <person name="Gronow S."/>
            <person name="Severitt S."/>
            <person name="Schroder I."/>
            <person name="Tallon L."/>
            <person name="Sadzewicz L."/>
            <person name="Zhao X."/>
            <person name="Boylan J."/>
            <person name="Ott S."/>
            <person name="Bowen H."/>
            <person name="Vavikolanu K."/>
            <person name="Mehta A."/>
            <person name="Aluvathingal J."/>
            <person name="Nadendla S."/>
            <person name="Lowell S."/>
            <person name="Myers T."/>
            <person name="Yan Y."/>
            <person name="Sichtig H."/>
        </authorList>
    </citation>
    <scope>NUCLEOTIDE SEQUENCE [LARGE SCALE GENOMIC DNA]</scope>
    <source>
        <strain evidence="1 2">FDAARGOS_890</strain>
    </source>
</reference>
<name>A0A7T2YTJ7_9BURK</name>
<evidence type="ECO:0000313" key="2">
    <source>
        <dbReference type="Proteomes" id="UP000595064"/>
    </source>
</evidence>
<evidence type="ECO:0000313" key="1">
    <source>
        <dbReference type="EMBL" id="QPS81687.1"/>
    </source>
</evidence>
<keyword evidence="2" id="KW-1185">Reference proteome</keyword>
<dbReference type="AlphaFoldDB" id="A0A7T2YTJ7"/>
<accession>A0A7T2YTJ7</accession>
<dbReference type="RefSeq" id="WP_016453346.1">
    <property type="nucleotide sequence ID" value="NZ_CP065748.1"/>
</dbReference>
<proteinExistence type="predicted"/>
<dbReference type="Proteomes" id="UP000595064">
    <property type="component" value="Chromosome"/>
</dbReference>
<dbReference type="EMBL" id="CP065748">
    <property type="protein sequence ID" value="QPS81687.1"/>
    <property type="molecule type" value="Genomic_DNA"/>
</dbReference>
<organism evidence="1 2">
    <name type="scientific">Delftia lacustris</name>
    <dbReference type="NCBI Taxonomy" id="558537"/>
    <lineage>
        <taxon>Bacteria</taxon>
        <taxon>Pseudomonadati</taxon>
        <taxon>Pseudomonadota</taxon>
        <taxon>Betaproteobacteria</taxon>
        <taxon>Burkholderiales</taxon>
        <taxon>Comamonadaceae</taxon>
        <taxon>Delftia</taxon>
    </lineage>
</organism>